<sequence length="533" mass="58897">MPTVLKIAVRLSEIASLLSEGFYETYEVLTLRPLRDLYTQLLNAHGLFHASTLLLIFPDAEDVVQRIEKHVLQSKGDEPMVLKKSLSEDYSMLAVASAIIAQVAITALQTGYLGSVHWTSRAAFIISLVTALLSVFYSSLLQRKLGSFFNADDVKDWLSKPSGLRERQVVDRMIRALLRRQSDVERPSVQDGSDNNNINTEEVKLMEVQKLVIDFRDRNHWVSASLSSAMMIQTPALLLRHSLEAFLVGLGISLGFVAADNLDASINQGSSFAVLVVYIAVTVSAILLYLVPSMFKELELAPIRRWQTLLDAKLKQNGSTDSPHPKPDLEALFRQRPAPDERVNTETTVRFRPPFTPSRQNTFDTTSDNRSWKGRLEAIGRPKPEHPEHSRNQVPTEQEQAHHSSQEGLTGIGVGNFESGPEKAKLTQVQSNFEDSAGKDPGDGAHAGVSFAEADNTSRKHELGVIDPGSSSDPVSQNIKSTQAHDIPSEGALRAESEPFLAALHASIAAQEQLALCLKALQGQYVRFRMEED</sequence>
<dbReference type="RefSeq" id="XP_026603972.1">
    <property type="nucleotide sequence ID" value="XM_026748140.1"/>
</dbReference>
<keyword evidence="2" id="KW-0472">Membrane</keyword>
<comment type="caution">
    <text evidence="3">The sequence shown here is derived from an EMBL/GenBank/DDBJ whole genome shotgun (WGS) entry which is preliminary data.</text>
</comment>
<evidence type="ECO:0000313" key="4">
    <source>
        <dbReference type="Proteomes" id="UP000256690"/>
    </source>
</evidence>
<dbReference type="GeneID" id="38116494"/>
<reference evidence="3 4" key="1">
    <citation type="journal article" date="2018" name="IMA Fungus">
        <title>IMA Genome-F 9: Draft genome sequence of Annulohypoxylon stygium, Aspergillus mulundensis, Berkeleyomyces basicola (syn. Thielaviopsis basicola), Ceratocystis smalleyi, two Cercospora beticola strains, Coleophoma cylindrospora, Fusarium fracticaudum, Phialophora cf. hyalina, and Morchella septimelata.</title>
        <authorList>
            <person name="Wingfield B.D."/>
            <person name="Bills G.F."/>
            <person name="Dong Y."/>
            <person name="Huang W."/>
            <person name="Nel W.J."/>
            <person name="Swalarsk-Parry B.S."/>
            <person name="Vaghefi N."/>
            <person name="Wilken P.M."/>
            <person name="An Z."/>
            <person name="de Beer Z.W."/>
            <person name="De Vos L."/>
            <person name="Chen L."/>
            <person name="Duong T.A."/>
            <person name="Gao Y."/>
            <person name="Hammerbacher A."/>
            <person name="Kikkert J.R."/>
            <person name="Li Y."/>
            <person name="Li H."/>
            <person name="Li K."/>
            <person name="Li Q."/>
            <person name="Liu X."/>
            <person name="Ma X."/>
            <person name="Naidoo K."/>
            <person name="Pethybridge S.J."/>
            <person name="Sun J."/>
            <person name="Steenkamp E.T."/>
            <person name="van der Nest M.A."/>
            <person name="van Wyk S."/>
            <person name="Wingfield M.J."/>
            <person name="Xiong C."/>
            <person name="Yue Q."/>
            <person name="Zhang X."/>
        </authorList>
    </citation>
    <scope>NUCLEOTIDE SEQUENCE [LARGE SCALE GENOMIC DNA]</scope>
    <source>
        <strain evidence="3 4">DSM 5745</strain>
    </source>
</reference>
<feature type="transmembrane region" description="Helical" evidence="2">
    <location>
        <begin position="237"/>
        <end position="259"/>
    </location>
</feature>
<dbReference type="AlphaFoldDB" id="A0A3D8RZ08"/>
<dbReference type="OrthoDB" id="4941332at2759"/>
<keyword evidence="4" id="KW-1185">Reference proteome</keyword>
<feature type="transmembrane region" description="Helical" evidence="2">
    <location>
        <begin position="118"/>
        <end position="137"/>
    </location>
</feature>
<feature type="compositionally biased region" description="Polar residues" evidence="1">
    <location>
        <begin position="357"/>
        <end position="369"/>
    </location>
</feature>
<feature type="compositionally biased region" description="Basic and acidic residues" evidence="1">
    <location>
        <begin position="370"/>
        <end position="391"/>
    </location>
</feature>
<feature type="transmembrane region" description="Helical" evidence="2">
    <location>
        <begin position="90"/>
        <end position="112"/>
    </location>
</feature>
<dbReference type="Proteomes" id="UP000256690">
    <property type="component" value="Unassembled WGS sequence"/>
</dbReference>
<organism evidence="3 4">
    <name type="scientific">Aspergillus mulundensis</name>
    <dbReference type="NCBI Taxonomy" id="1810919"/>
    <lineage>
        <taxon>Eukaryota</taxon>
        <taxon>Fungi</taxon>
        <taxon>Dikarya</taxon>
        <taxon>Ascomycota</taxon>
        <taxon>Pezizomycotina</taxon>
        <taxon>Eurotiomycetes</taxon>
        <taxon>Eurotiomycetidae</taxon>
        <taxon>Eurotiales</taxon>
        <taxon>Aspergillaceae</taxon>
        <taxon>Aspergillus</taxon>
        <taxon>Aspergillus subgen. Nidulantes</taxon>
    </lineage>
</organism>
<evidence type="ECO:0000256" key="2">
    <source>
        <dbReference type="SAM" id="Phobius"/>
    </source>
</evidence>
<accession>A0A3D8RZ08</accession>
<evidence type="ECO:0000256" key="1">
    <source>
        <dbReference type="SAM" id="MobiDB-lite"/>
    </source>
</evidence>
<dbReference type="STRING" id="1810919.A0A3D8RZ08"/>
<feature type="compositionally biased region" description="Basic and acidic residues" evidence="1">
    <location>
        <begin position="323"/>
        <end position="344"/>
    </location>
</feature>
<protein>
    <submittedName>
        <fullName evidence="3">Uncharacterized protein</fullName>
    </submittedName>
</protein>
<feature type="region of interest" description="Disordered" evidence="1">
    <location>
        <begin position="315"/>
        <end position="449"/>
    </location>
</feature>
<keyword evidence="2" id="KW-0812">Transmembrane</keyword>
<proteinExistence type="predicted"/>
<evidence type="ECO:0000313" key="3">
    <source>
        <dbReference type="EMBL" id="RDW79272.1"/>
    </source>
</evidence>
<dbReference type="EMBL" id="PVWQ01000006">
    <property type="protein sequence ID" value="RDW79272.1"/>
    <property type="molecule type" value="Genomic_DNA"/>
</dbReference>
<name>A0A3D8RZ08_9EURO</name>
<keyword evidence="2" id="KW-1133">Transmembrane helix</keyword>
<feature type="transmembrane region" description="Helical" evidence="2">
    <location>
        <begin position="271"/>
        <end position="291"/>
    </location>
</feature>
<gene>
    <name evidence="3" type="ORF">DSM5745_06124</name>
</gene>